<keyword evidence="8" id="KW-0998">Cell outer membrane</keyword>
<evidence type="ECO:0000256" key="3">
    <source>
        <dbReference type="ARBA" id="ARBA00015419"/>
    </source>
</evidence>
<accession>A0A1I1P413</accession>
<evidence type="ECO:0000256" key="7">
    <source>
        <dbReference type="ARBA" id="ARBA00023136"/>
    </source>
</evidence>
<dbReference type="Proteomes" id="UP000198611">
    <property type="component" value="Unassembled WGS sequence"/>
</dbReference>
<comment type="similarity">
    <text evidence="2">Belongs to the TamA family.</text>
</comment>
<dbReference type="RefSeq" id="WP_093427085.1">
    <property type="nucleotide sequence ID" value="NZ_FOMJ01000001.1"/>
</dbReference>
<organism evidence="14 15">
    <name type="scientific">Thiohalospira halophila DSM 15071</name>
    <dbReference type="NCBI Taxonomy" id="1123397"/>
    <lineage>
        <taxon>Bacteria</taxon>
        <taxon>Pseudomonadati</taxon>
        <taxon>Pseudomonadota</taxon>
        <taxon>Gammaproteobacteria</taxon>
        <taxon>Thiohalospirales</taxon>
        <taxon>Thiohalospiraceae</taxon>
        <taxon>Thiohalospira</taxon>
    </lineage>
</organism>
<comment type="subcellular location">
    <subcellularLocation>
        <location evidence="1">Cell outer membrane</location>
    </subcellularLocation>
</comment>
<dbReference type="Gene3D" id="2.40.160.50">
    <property type="entry name" value="membrane protein fhac: a member of the omp85/tpsb transporter family"/>
    <property type="match status" value="1"/>
</dbReference>
<dbReference type="InterPro" id="IPR000184">
    <property type="entry name" value="Bac_surfAg_D15"/>
</dbReference>
<dbReference type="Pfam" id="PF01103">
    <property type="entry name" value="Omp85"/>
    <property type="match status" value="1"/>
</dbReference>
<evidence type="ECO:0000259" key="13">
    <source>
        <dbReference type="Pfam" id="PF17243"/>
    </source>
</evidence>
<evidence type="ECO:0000259" key="11">
    <source>
        <dbReference type="Pfam" id="PF01103"/>
    </source>
</evidence>
<dbReference type="InterPro" id="IPR010827">
    <property type="entry name" value="BamA/TamA_POTRA"/>
</dbReference>
<dbReference type="PANTHER" id="PTHR12815:SF47">
    <property type="entry name" value="TRANSLOCATION AND ASSEMBLY MODULE SUBUNIT TAMA"/>
    <property type="match status" value="1"/>
</dbReference>
<evidence type="ECO:0000256" key="4">
    <source>
        <dbReference type="ARBA" id="ARBA00022452"/>
    </source>
</evidence>
<dbReference type="AlphaFoldDB" id="A0A1I1P413"/>
<feature type="domain" description="Bacterial surface antigen (D15)" evidence="11">
    <location>
        <begin position="415"/>
        <end position="573"/>
    </location>
</feature>
<dbReference type="InterPro" id="IPR039910">
    <property type="entry name" value="D15-like"/>
</dbReference>
<evidence type="ECO:0000256" key="1">
    <source>
        <dbReference type="ARBA" id="ARBA00004442"/>
    </source>
</evidence>
<gene>
    <name evidence="14" type="ORF">SAMN05660831_00421</name>
</gene>
<keyword evidence="6" id="KW-0732">Signal</keyword>
<dbReference type="GO" id="GO:0097347">
    <property type="term" value="C:TAM protein secretion complex"/>
    <property type="evidence" value="ECO:0007669"/>
    <property type="project" value="TreeGrafter"/>
</dbReference>
<evidence type="ECO:0000313" key="15">
    <source>
        <dbReference type="Proteomes" id="UP000198611"/>
    </source>
</evidence>
<feature type="domain" description="TamA POTRA" evidence="13">
    <location>
        <begin position="33"/>
        <end position="113"/>
    </location>
</feature>
<dbReference type="Pfam" id="PF17243">
    <property type="entry name" value="POTRA_TamA_1"/>
    <property type="match status" value="1"/>
</dbReference>
<dbReference type="Pfam" id="PF07244">
    <property type="entry name" value="POTRA"/>
    <property type="match status" value="1"/>
</dbReference>
<keyword evidence="5" id="KW-0812">Transmembrane</keyword>
<dbReference type="STRING" id="1123397.SAMN05660831_00421"/>
<dbReference type="InterPro" id="IPR035243">
    <property type="entry name" value="TamA_POTRA_Dom_1"/>
</dbReference>
<reference evidence="14 15" key="1">
    <citation type="submission" date="2016-10" db="EMBL/GenBank/DDBJ databases">
        <authorList>
            <person name="de Groot N.N."/>
        </authorList>
    </citation>
    <scope>NUCLEOTIDE SEQUENCE [LARGE SCALE GENOMIC DNA]</scope>
    <source>
        <strain evidence="14 15">HL3</strain>
    </source>
</reference>
<keyword evidence="15" id="KW-1185">Reference proteome</keyword>
<comment type="subunit">
    <text evidence="10">Interacts with TamB to form the translocation and assembly module (TAM).</text>
</comment>
<evidence type="ECO:0000256" key="2">
    <source>
        <dbReference type="ARBA" id="ARBA00010248"/>
    </source>
</evidence>
<feature type="domain" description="POTRA" evidence="12">
    <location>
        <begin position="203"/>
        <end position="271"/>
    </location>
</feature>
<keyword evidence="4" id="KW-1134">Transmembrane beta strand</keyword>
<dbReference type="GO" id="GO:0009279">
    <property type="term" value="C:cell outer membrane"/>
    <property type="evidence" value="ECO:0007669"/>
    <property type="project" value="UniProtKB-SubCell"/>
</dbReference>
<protein>
    <recommendedName>
        <fullName evidence="3">Translocation and assembly module subunit TamA</fullName>
    </recommendedName>
    <alternativeName>
        <fullName evidence="9">Autotransporter assembly factor TamA</fullName>
    </alternativeName>
</protein>
<dbReference type="GO" id="GO:0009306">
    <property type="term" value="P:protein secretion"/>
    <property type="evidence" value="ECO:0007669"/>
    <property type="project" value="TreeGrafter"/>
</dbReference>
<evidence type="ECO:0000259" key="12">
    <source>
        <dbReference type="Pfam" id="PF07244"/>
    </source>
</evidence>
<dbReference type="Gene3D" id="3.10.20.310">
    <property type="entry name" value="membrane protein fhac"/>
    <property type="match status" value="3"/>
</dbReference>
<evidence type="ECO:0000313" key="14">
    <source>
        <dbReference type="EMBL" id="SFD00690.1"/>
    </source>
</evidence>
<evidence type="ECO:0000256" key="10">
    <source>
        <dbReference type="ARBA" id="ARBA00093548"/>
    </source>
</evidence>
<proteinExistence type="inferred from homology"/>
<evidence type="ECO:0000256" key="8">
    <source>
        <dbReference type="ARBA" id="ARBA00023237"/>
    </source>
</evidence>
<dbReference type="EMBL" id="FOMJ01000001">
    <property type="protein sequence ID" value="SFD00690.1"/>
    <property type="molecule type" value="Genomic_DNA"/>
</dbReference>
<evidence type="ECO:0000256" key="9">
    <source>
        <dbReference type="ARBA" id="ARBA00033063"/>
    </source>
</evidence>
<sequence>MSRRRPALSTLCCTLAIGVGVIAMVQPGLAAVEIRVEGLEKSTLHDAVIARLPLQRYRDDPGLSPADIRHLHGRGTAAIRTALAPYGYTDPTIDSDLEALEGDDWRATYRVDPGEPVRVHSVTIELTGPAADHPELVEWREAYPLAVGDRLDHAAHDAARDRLEALGRELGLFEGAFEQRRIEVDREAGTADIALHYRTGPRYRFGAFDFSGSSLGTDLIRRFAPMDPGDPYHGDQLIELQRTLLDSDYFSRVEVIPHPREDEPVVDLQVELTDNLPTRYTAGGGYGTDTGPRVRGGIERRYLNAAGHRTGVEAQVSAISREAAAWYRIPLADPRREELAGRASLDETRTDTSEHTREQLRLALTRVPGRWSRTISLGLERERYRVADERDQSLLLMPGIQWQRTQVHYTGGRAHGWRAEFSLRGASEAVVSDTDLVRGDLQAGWVLPVTERHRLRLRSRLGGTALAQTEDLPASLRYFAGGDRTLRGFGYQRLGPTDDQGDVTGGSALAVVGVDYEHALGESFSLAVFHDAGNAYDPDAAEFRRSAGAGLRWRLPIGTLAVDFARAVDTEAGWRFHLYLRPDP</sequence>
<keyword evidence="7" id="KW-0472">Membrane</keyword>
<dbReference type="PANTHER" id="PTHR12815">
    <property type="entry name" value="SORTING AND ASSEMBLY MACHINERY SAMM50 PROTEIN FAMILY MEMBER"/>
    <property type="match status" value="1"/>
</dbReference>
<name>A0A1I1P413_9GAMM</name>
<evidence type="ECO:0000256" key="6">
    <source>
        <dbReference type="ARBA" id="ARBA00022729"/>
    </source>
</evidence>
<dbReference type="OrthoDB" id="9769707at2"/>
<evidence type="ECO:0000256" key="5">
    <source>
        <dbReference type="ARBA" id="ARBA00022692"/>
    </source>
</evidence>